<reference evidence="18 19" key="1">
    <citation type="submission" date="2016-10" db="EMBL/GenBank/DDBJ databases">
        <title>Comparative genome analysis of multiple Pseudomonas spp. focuses on biocontrol and plant growth promoting traits.</title>
        <authorList>
            <person name="Tao X.-Y."/>
            <person name="Taylor C.G."/>
        </authorList>
    </citation>
    <scope>NUCLEOTIDE SEQUENCE [LARGE SCALE GENOMIC DNA]</scope>
    <source>
        <strain evidence="18 19">28B5</strain>
    </source>
</reference>
<dbReference type="Gene3D" id="3.30.565.10">
    <property type="entry name" value="Histidine kinase-like ATPase, C-terminal domain"/>
    <property type="match status" value="1"/>
</dbReference>
<keyword evidence="14 15" id="KW-0472">Membrane</keyword>
<dbReference type="InterPro" id="IPR004358">
    <property type="entry name" value="Sig_transdc_His_kin-like_C"/>
</dbReference>
<dbReference type="Pfam" id="PF02518">
    <property type="entry name" value="HATPase_c"/>
    <property type="match status" value="1"/>
</dbReference>
<dbReference type="InterPro" id="IPR005467">
    <property type="entry name" value="His_kinase_dom"/>
</dbReference>
<evidence type="ECO:0000256" key="1">
    <source>
        <dbReference type="ARBA" id="ARBA00000085"/>
    </source>
</evidence>
<feature type="domain" description="HAMP" evidence="17">
    <location>
        <begin position="185"/>
        <end position="237"/>
    </location>
</feature>
<keyword evidence="12 15" id="KW-1133">Transmembrane helix</keyword>
<dbReference type="InterPro" id="IPR003661">
    <property type="entry name" value="HisK_dim/P_dom"/>
</dbReference>
<dbReference type="RefSeq" id="WP_123449783.1">
    <property type="nucleotide sequence ID" value="NZ_MOBX01000013.1"/>
</dbReference>
<keyword evidence="9" id="KW-0547">Nucleotide-binding</keyword>
<dbReference type="PROSITE" id="PS50885">
    <property type="entry name" value="HAMP"/>
    <property type="match status" value="1"/>
</dbReference>
<keyword evidence="7" id="KW-0808">Transferase</keyword>
<dbReference type="Proteomes" id="UP000285378">
    <property type="component" value="Unassembled WGS sequence"/>
</dbReference>
<dbReference type="InterPro" id="IPR050980">
    <property type="entry name" value="2C_sensor_his_kinase"/>
</dbReference>
<evidence type="ECO:0000256" key="8">
    <source>
        <dbReference type="ARBA" id="ARBA00022692"/>
    </source>
</evidence>
<dbReference type="SMART" id="SM00387">
    <property type="entry name" value="HATPase_c"/>
    <property type="match status" value="1"/>
</dbReference>
<evidence type="ECO:0000256" key="5">
    <source>
        <dbReference type="ARBA" id="ARBA00022519"/>
    </source>
</evidence>
<evidence type="ECO:0000256" key="3">
    <source>
        <dbReference type="ARBA" id="ARBA00012438"/>
    </source>
</evidence>
<keyword evidence="6" id="KW-0597">Phosphoprotein</keyword>
<evidence type="ECO:0000256" key="4">
    <source>
        <dbReference type="ARBA" id="ARBA00022475"/>
    </source>
</evidence>
<evidence type="ECO:0000256" key="13">
    <source>
        <dbReference type="ARBA" id="ARBA00023012"/>
    </source>
</evidence>
<evidence type="ECO:0000256" key="15">
    <source>
        <dbReference type="SAM" id="Phobius"/>
    </source>
</evidence>
<evidence type="ECO:0000256" key="6">
    <source>
        <dbReference type="ARBA" id="ARBA00022553"/>
    </source>
</evidence>
<keyword evidence="4" id="KW-1003">Cell membrane</keyword>
<gene>
    <name evidence="18" type="ORF">BK670_10545</name>
</gene>
<dbReference type="EMBL" id="MOBX01000013">
    <property type="protein sequence ID" value="RON80637.1"/>
    <property type="molecule type" value="Genomic_DNA"/>
</dbReference>
<dbReference type="PANTHER" id="PTHR44936">
    <property type="entry name" value="SENSOR PROTEIN CREC"/>
    <property type="match status" value="1"/>
</dbReference>
<name>A0A423MBH5_PSEFL</name>
<evidence type="ECO:0000256" key="7">
    <source>
        <dbReference type="ARBA" id="ARBA00022679"/>
    </source>
</evidence>
<dbReference type="PRINTS" id="PR00344">
    <property type="entry name" value="BCTRLSENSOR"/>
</dbReference>
<keyword evidence="5" id="KW-0997">Cell inner membrane</keyword>
<feature type="domain" description="Histidine kinase" evidence="16">
    <location>
        <begin position="245"/>
        <end position="442"/>
    </location>
</feature>
<proteinExistence type="predicted"/>
<dbReference type="SMART" id="SM00388">
    <property type="entry name" value="HisKA"/>
    <property type="match status" value="1"/>
</dbReference>
<dbReference type="GO" id="GO:0005524">
    <property type="term" value="F:ATP binding"/>
    <property type="evidence" value="ECO:0007669"/>
    <property type="project" value="UniProtKB-KW"/>
</dbReference>
<evidence type="ECO:0000256" key="9">
    <source>
        <dbReference type="ARBA" id="ARBA00022741"/>
    </source>
</evidence>
<dbReference type="PROSITE" id="PS50109">
    <property type="entry name" value="HIS_KIN"/>
    <property type="match status" value="1"/>
</dbReference>
<evidence type="ECO:0000256" key="2">
    <source>
        <dbReference type="ARBA" id="ARBA00004429"/>
    </source>
</evidence>
<dbReference type="PANTHER" id="PTHR44936:SF5">
    <property type="entry name" value="SENSOR HISTIDINE KINASE ENVZ"/>
    <property type="match status" value="1"/>
</dbReference>
<dbReference type="Pfam" id="PF00512">
    <property type="entry name" value="HisKA"/>
    <property type="match status" value="1"/>
</dbReference>
<keyword evidence="13" id="KW-0902">Two-component regulatory system</keyword>
<dbReference type="GO" id="GO:0000155">
    <property type="term" value="F:phosphorelay sensor kinase activity"/>
    <property type="evidence" value="ECO:0007669"/>
    <property type="project" value="InterPro"/>
</dbReference>
<comment type="catalytic activity">
    <reaction evidence="1">
        <text>ATP + protein L-histidine = ADP + protein N-phospho-L-histidine.</text>
        <dbReference type="EC" id="2.7.13.3"/>
    </reaction>
</comment>
<evidence type="ECO:0000256" key="14">
    <source>
        <dbReference type="ARBA" id="ARBA00023136"/>
    </source>
</evidence>
<evidence type="ECO:0000256" key="10">
    <source>
        <dbReference type="ARBA" id="ARBA00022777"/>
    </source>
</evidence>
<dbReference type="InterPro" id="IPR036890">
    <property type="entry name" value="HATPase_C_sf"/>
</dbReference>
<dbReference type="SUPFAM" id="SSF55874">
    <property type="entry name" value="ATPase domain of HSP90 chaperone/DNA topoisomerase II/histidine kinase"/>
    <property type="match status" value="1"/>
</dbReference>
<dbReference type="EC" id="2.7.13.3" evidence="3"/>
<dbReference type="OrthoDB" id="9804645at2"/>
<evidence type="ECO:0000313" key="18">
    <source>
        <dbReference type="EMBL" id="RON80637.1"/>
    </source>
</evidence>
<evidence type="ECO:0000256" key="12">
    <source>
        <dbReference type="ARBA" id="ARBA00022989"/>
    </source>
</evidence>
<dbReference type="CDD" id="cd06225">
    <property type="entry name" value="HAMP"/>
    <property type="match status" value="1"/>
</dbReference>
<keyword evidence="11" id="KW-0067">ATP-binding</keyword>
<keyword evidence="8 15" id="KW-0812">Transmembrane</keyword>
<organism evidence="18 19">
    <name type="scientific">Pseudomonas fluorescens</name>
    <dbReference type="NCBI Taxonomy" id="294"/>
    <lineage>
        <taxon>Bacteria</taxon>
        <taxon>Pseudomonadati</taxon>
        <taxon>Pseudomonadota</taxon>
        <taxon>Gammaproteobacteria</taxon>
        <taxon>Pseudomonadales</taxon>
        <taxon>Pseudomonadaceae</taxon>
        <taxon>Pseudomonas</taxon>
    </lineage>
</organism>
<dbReference type="AlphaFoldDB" id="A0A423MBH5"/>
<evidence type="ECO:0000256" key="11">
    <source>
        <dbReference type="ARBA" id="ARBA00022840"/>
    </source>
</evidence>
<comment type="subcellular location">
    <subcellularLocation>
        <location evidence="2">Cell inner membrane</location>
        <topology evidence="2">Multi-pass membrane protein</topology>
    </subcellularLocation>
</comment>
<feature type="transmembrane region" description="Helical" evidence="15">
    <location>
        <begin position="15"/>
        <end position="41"/>
    </location>
</feature>
<evidence type="ECO:0000259" key="16">
    <source>
        <dbReference type="PROSITE" id="PS50109"/>
    </source>
</evidence>
<dbReference type="GO" id="GO:0005886">
    <property type="term" value="C:plasma membrane"/>
    <property type="evidence" value="ECO:0007669"/>
    <property type="project" value="UniProtKB-SubCell"/>
</dbReference>
<keyword evidence="10 18" id="KW-0418">Kinase</keyword>
<dbReference type="SMART" id="SM00304">
    <property type="entry name" value="HAMP"/>
    <property type="match status" value="1"/>
</dbReference>
<sequence>MIRRLWRGDTLRRRIALTIIAAMLASLALNALFVQVAGIWARPPIERTGLLEQIAATSRVIEAAPANLRPQLATAASSAMLQVSWRAQRADFELPSDGLRLQASRVPVLRQLLGADRKIEVFNPSDWPDDNPQAHYAALVQLVDGSWLSFIPPERSWGLEFGARIVIVIALGLIATLLVAWVATRQLANPLQRFARAARRFGTDLRAPPIKLEGPDEIRQAIIAFNTMQAQIQHFIAERTHMLASISHDLRAPLTRMRLRSEFMEDLDHQGKLIRDVEEMQSMINAALAFFREDTHREQTTAFDLSELVQTIVDDYRDQHLHVDFEGPAHLVYEGRPLGIKRVIVNLLENALKYAQRPVIALTRDEYSICVEVSDEGPGIPEAALERVFDPFFRLEASRNRDTGGVGLGLSAARAIAREQGGELTLSNCKSGGLIAKFELPA</sequence>
<dbReference type="Pfam" id="PF00672">
    <property type="entry name" value="HAMP"/>
    <property type="match status" value="1"/>
</dbReference>
<dbReference type="CDD" id="cd00082">
    <property type="entry name" value="HisKA"/>
    <property type="match status" value="1"/>
</dbReference>
<evidence type="ECO:0000313" key="19">
    <source>
        <dbReference type="Proteomes" id="UP000285378"/>
    </source>
</evidence>
<feature type="transmembrane region" description="Helical" evidence="15">
    <location>
        <begin position="161"/>
        <end position="183"/>
    </location>
</feature>
<dbReference type="InterPro" id="IPR003660">
    <property type="entry name" value="HAMP_dom"/>
</dbReference>
<dbReference type="SUPFAM" id="SSF47384">
    <property type="entry name" value="Homodimeric domain of signal transducing histidine kinase"/>
    <property type="match status" value="1"/>
</dbReference>
<accession>A0A423MBH5</accession>
<protein>
    <recommendedName>
        <fullName evidence="3">histidine kinase</fullName>
        <ecNumber evidence="3">2.7.13.3</ecNumber>
    </recommendedName>
</protein>
<comment type="caution">
    <text evidence="18">The sequence shown here is derived from an EMBL/GenBank/DDBJ whole genome shotgun (WGS) entry which is preliminary data.</text>
</comment>
<dbReference type="InterPro" id="IPR003594">
    <property type="entry name" value="HATPase_dom"/>
</dbReference>
<dbReference type="Gene3D" id="1.10.287.130">
    <property type="match status" value="1"/>
</dbReference>
<evidence type="ECO:0000259" key="17">
    <source>
        <dbReference type="PROSITE" id="PS50885"/>
    </source>
</evidence>
<dbReference type="InterPro" id="IPR036097">
    <property type="entry name" value="HisK_dim/P_sf"/>
</dbReference>